<name>A0AAV4E1C9_9GAST</name>
<reference evidence="1 2" key="1">
    <citation type="journal article" date="2021" name="Elife">
        <title>Chloroplast acquisition without the gene transfer in kleptoplastic sea slugs, Plakobranchus ocellatus.</title>
        <authorList>
            <person name="Maeda T."/>
            <person name="Takahashi S."/>
            <person name="Yoshida T."/>
            <person name="Shimamura S."/>
            <person name="Takaki Y."/>
            <person name="Nagai Y."/>
            <person name="Toyoda A."/>
            <person name="Suzuki Y."/>
            <person name="Arimoto A."/>
            <person name="Ishii H."/>
            <person name="Satoh N."/>
            <person name="Nishiyama T."/>
            <person name="Hasebe M."/>
            <person name="Maruyama T."/>
            <person name="Minagawa J."/>
            <person name="Obokata J."/>
            <person name="Shigenobu S."/>
        </authorList>
    </citation>
    <scope>NUCLEOTIDE SEQUENCE [LARGE SCALE GENOMIC DNA]</scope>
</reference>
<organism evidence="1 2">
    <name type="scientific">Plakobranchus ocellatus</name>
    <dbReference type="NCBI Taxonomy" id="259542"/>
    <lineage>
        <taxon>Eukaryota</taxon>
        <taxon>Metazoa</taxon>
        <taxon>Spiralia</taxon>
        <taxon>Lophotrochozoa</taxon>
        <taxon>Mollusca</taxon>
        <taxon>Gastropoda</taxon>
        <taxon>Heterobranchia</taxon>
        <taxon>Euthyneura</taxon>
        <taxon>Panpulmonata</taxon>
        <taxon>Sacoglossa</taxon>
        <taxon>Placobranchoidea</taxon>
        <taxon>Plakobranchidae</taxon>
        <taxon>Plakobranchus</taxon>
    </lineage>
</organism>
<dbReference type="Proteomes" id="UP000735302">
    <property type="component" value="Unassembled WGS sequence"/>
</dbReference>
<evidence type="ECO:0000313" key="1">
    <source>
        <dbReference type="EMBL" id="GFO50428.1"/>
    </source>
</evidence>
<proteinExistence type="predicted"/>
<evidence type="ECO:0000313" key="2">
    <source>
        <dbReference type="Proteomes" id="UP000735302"/>
    </source>
</evidence>
<accession>A0AAV4E1C9</accession>
<gene>
    <name evidence="1" type="ORF">PoB_007693300</name>
</gene>
<comment type="caution">
    <text evidence="1">The sequence shown here is derived from an EMBL/GenBank/DDBJ whole genome shotgun (WGS) entry which is preliminary data.</text>
</comment>
<dbReference type="EMBL" id="BLXT01008609">
    <property type="protein sequence ID" value="GFO50428.1"/>
    <property type="molecule type" value="Genomic_DNA"/>
</dbReference>
<dbReference type="AlphaFoldDB" id="A0AAV4E1C9"/>
<keyword evidence="2" id="KW-1185">Reference proteome</keyword>
<protein>
    <submittedName>
        <fullName evidence="1">Uncharacterized protein</fullName>
    </submittedName>
</protein>
<sequence length="87" mass="9587">MHSPRSLTGTSEISLFLQVNPGDRDKRNRGWLVPNAQSAASLMRSWRGLKRISDSPSTRAIENVLLLRVLAAGSGFHFTPETGPSRQ</sequence>